<evidence type="ECO:0000313" key="3">
    <source>
        <dbReference type="Proteomes" id="UP000605361"/>
    </source>
</evidence>
<proteinExistence type="predicted"/>
<sequence>MTSDFPGLPPLIPHLRPLTAPVGVHYRIEGDLTAGTPLVLVHGVGSGLESWDEVVADLPHDRAIVRYDLRGHGRSPAPDGPWNVDDFVSDHLKLLARLDVAAAHTVGFSLGGLIVQRLAATHPEVVSKLVVIGAVAGRTEQEQAAVLERLAMVEAEGPGGAARESVERWYSKDYLAAHPGVGEEIIARMERLDRAAYTHAYRVLATTDLADDLGCIRAPLLAMTGEFDAGSPPRMSHLMADRTDGRLVVLPQARHTVLQECPQLIAKEIAAHVR</sequence>
<evidence type="ECO:0000313" key="2">
    <source>
        <dbReference type="EMBL" id="MBF8187678.1"/>
    </source>
</evidence>
<accession>A0A931A9G2</accession>
<dbReference type="SUPFAM" id="SSF53474">
    <property type="entry name" value="alpha/beta-Hydrolases"/>
    <property type="match status" value="1"/>
</dbReference>
<dbReference type="Proteomes" id="UP000605361">
    <property type="component" value="Unassembled WGS sequence"/>
</dbReference>
<comment type="caution">
    <text evidence="2">The sequence shown here is derived from an EMBL/GenBank/DDBJ whole genome shotgun (WGS) entry which is preliminary data.</text>
</comment>
<dbReference type="InterPro" id="IPR029058">
    <property type="entry name" value="AB_hydrolase_fold"/>
</dbReference>
<dbReference type="PANTHER" id="PTHR43433">
    <property type="entry name" value="HYDROLASE, ALPHA/BETA FOLD FAMILY PROTEIN"/>
    <property type="match status" value="1"/>
</dbReference>
<evidence type="ECO:0000259" key="1">
    <source>
        <dbReference type="Pfam" id="PF00561"/>
    </source>
</evidence>
<dbReference type="Pfam" id="PF00561">
    <property type="entry name" value="Abhydrolase_1"/>
    <property type="match status" value="1"/>
</dbReference>
<dbReference type="RefSeq" id="WP_195896640.1">
    <property type="nucleotide sequence ID" value="NZ_JADOGI010000050.1"/>
</dbReference>
<dbReference type="InterPro" id="IPR050471">
    <property type="entry name" value="AB_hydrolase"/>
</dbReference>
<name>A0A931A9G2_9ACTN</name>
<dbReference type="PANTHER" id="PTHR43433:SF5">
    <property type="entry name" value="AB HYDROLASE-1 DOMAIN-CONTAINING PROTEIN"/>
    <property type="match status" value="1"/>
</dbReference>
<keyword evidence="3" id="KW-1185">Reference proteome</keyword>
<dbReference type="Gene3D" id="3.40.50.1820">
    <property type="entry name" value="alpha/beta hydrolase"/>
    <property type="match status" value="1"/>
</dbReference>
<dbReference type="GO" id="GO:0046503">
    <property type="term" value="P:glycerolipid catabolic process"/>
    <property type="evidence" value="ECO:0007669"/>
    <property type="project" value="TreeGrafter"/>
</dbReference>
<protein>
    <submittedName>
        <fullName evidence="2">Alpha/beta fold hydrolase</fullName>
    </submittedName>
</protein>
<dbReference type="GO" id="GO:0004806">
    <property type="term" value="F:triacylglycerol lipase activity"/>
    <property type="evidence" value="ECO:0007669"/>
    <property type="project" value="TreeGrafter"/>
</dbReference>
<dbReference type="EMBL" id="JADOGI010000050">
    <property type="protein sequence ID" value="MBF8187678.1"/>
    <property type="molecule type" value="Genomic_DNA"/>
</dbReference>
<dbReference type="AlphaFoldDB" id="A0A931A9G2"/>
<organism evidence="2 3">
    <name type="scientific">Nonomuraea cypriaca</name>
    <dbReference type="NCBI Taxonomy" id="1187855"/>
    <lineage>
        <taxon>Bacteria</taxon>
        <taxon>Bacillati</taxon>
        <taxon>Actinomycetota</taxon>
        <taxon>Actinomycetes</taxon>
        <taxon>Streptosporangiales</taxon>
        <taxon>Streptosporangiaceae</taxon>
        <taxon>Nonomuraea</taxon>
    </lineage>
</organism>
<gene>
    <name evidence="2" type="ORF">ITP53_18435</name>
</gene>
<feature type="domain" description="AB hydrolase-1" evidence="1">
    <location>
        <begin position="37"/>
        <end position="255"/>
    </location>
</feature>
<keyword evidence="2" id="KW-0378">Hydrolase</keyword>
<dbReference type="InterPro" id="IPR000073">
    <property type="entry name" value="AB_hydrolase_1"/>
</dbReference>
<reference evidence="2" key="1">
    <citation type="submission" date="2020-11" db="EMBL/GenBank/DDBJ databases">
        <title>Whole-genome analyses of Nonomuraea sp. K274.</title>
        <authorList>
            <person name="Veyisoglu A."/>
        </authorList>
    </citation>
    <scope>NUCLEOTIDE SEQUENCE</scope>
    <source>
        <strain evidence="2">K274</strain>
    </source>
</reference>